<proteinExistence type="predicted"/>
<comment type="caution">
    <text evidence="1">The sequence shown here is derived from an EMBL/GenBank/DDBJ whole genome shotgun (WGS) entry which is preliminary data.</text>
</comment>
<protein>
    <recommendedName>
        <fullName evidence="3">DRBM domain-containing protein</fullName>
    </recommendedName>
</protein>
<dbReference type="AlphaFoldDB" id="A0A7J5XHQ1"/>
<dbReference type="Proteomes" id="UP000518266">
    <property type="component" value="Unassembled WGS sequence"/>
</dbReference>
<accession>A0A7J5XHQ1</accession>
<sequence length="172" mass="19453">MLSALIAPFKYISPGTSSTEDEDSLRSLHRIGRVPVHFLLRLSEKWDSGLKRKRPLEEDNNGHLCHSASSTRNCPGLKHRKNALVQLNELKPGLQYRMVSQTGRSMPRLLHRCGGERADFRRHGPHKEKAKMRAAELALKSFIQFPNAPQAHLAMGTFQTLRLTSLRSGRLP</sequence>
<evidence type="ECO:0008006" key="3">
    <source>
        <dbReference type="Google" id="ProtNLM"/>
    </source>
</evidence>
<dbReference type="EMBL" id="JAAKFY010000024">
    <property type="protein sequence ID" value="KAF3836137.1"/>
    <property type="molecule type" value="Genomic_DNA"/>
</dbReference>
<dbReference type="OrthoDB" id="10268011at2759"/>
<evidence type="ECO:0000313" key="1">
    <source>
        <dbReference type="EMBL" id="KAF3836137.1"/>
    </source>
</evidence>
<dbReference type="SUPFAM" id="SSF54768">
    <property type="entry name" value="dsRNA-binding domain-like"/>
    <property type="match status" value="1"/>
</dbReference>
<reference evidence="1 2" key="1">
    <citation type="submission" date="2020-03" db="EMBL/GenBank/DDBJ databases">
        <title>Dissostichus mawsoni Genome sequencing and assembly.</title>
        <authorList>
            <person name="Park H."/>
        </authorList>
    </citation>
    <scope>NUCLEOTIDE SEQUENCE [LARGE SCALE GENOMIC DNA]</scope>
    <source>
        <strain evidence="1">DM0001</strain>
        <tissue evidence="1">Muscle</tissue>
    </source>
</reference>
<evidence type="ECO:0000313" key="2">
    <source>
        <dbReference type="Proteomes" id="UP000518266"/>
    </source>
</evidence>
<gene>
    <name evidence="1" type="ORF">F7725_028695</name>
</gene>
<dbReference type="Gene3D" id="3.30.160.20">
    <property type="match status" value="1"/>
</dbReference>
<organism evidence="1 2">
    <name type="scientific">Dissostichus mawsoni</name>
    <name type="common">Antarctic cod</name>
    <dbReference type="NCBI Taxonomy" id="36200"/>
    <lineage>
        <taxon>Eukaryota</taxon>
        <taxon>Metazoa</taxon>
        <taxon>Chordata</taxon>
        <taxon>Craniata</taxon>
        <taxon>Vertebrata</taxon>
        <taxon>Euteleostomi</taxon>
        <taxon>Actinopterygii</taxon>
        <taxon>Neopterygii</taxon>
        <taxon>Teleostei</taxon>
        <taxon>Neoteleostei</taxon>
        <taxon>Acanthomorphata</taxon>
        <taxon>Eupercaria</taxon>
        <taxon>Perciformes</taxon>
        <taxon>Notothenioidei</taxon>
        <taxon>Nototheniidae</taxon>
        <taxon>Dissostichus</taxon>
    </lineage>
</organism>
<name>A0A7J5XHQ1_DISMA</name>
<keyword evidence="2" id="KW-1185">Reference proteome</keyword>